<dbReference type="InterPro" id="IPR051183">
    <property type="entry name" value="U1_U11-U12_snRNP_70-35kDa"/>
</dbReference>
<feature type="compositionally biased region" description="Basic and acidic residues" evidence="4">
    <location>
        <begin position="356"/>
        <end position="372"/>
    </location>
</feature>
<feature type="compositionally biased region" description="Basic and acidic residues" evidence="4">
    <location>
        <begin position="416"/>
        <end position="435"/>
    </location>
</feature>
<dbReference type="InterPro" id="IPR000504">
    <property type="entry name" value="RRM_dom"/>
</dbReference>
<gene>
    <name evidence="6" type="ORF">R1sor_023200</name>
</gene>
<dbReference type="GO" id="GO:1990904">
    <property type="term" value="C:ribonucleoprotein complex"/>
    <property type="evidence" value="ECO:0007669"/>
    <property type="project" value="UniProtKB-ARBA"/>
</dbReference>
<comment type="caution">
    <text evidence="6">The sequence shown here is derived from an EMBL/GenBank/DDBJ whole genome shotgun (WGS) entry which is preliminary data.</text>
</comment>
<proteinExistence type="predicted"/>
<feature type="region of interest" description="Disordered" evidence="4">
    <location>
        <begin position="200"/>
        <end position="468"/>
    </location>
</feature>
<organism evidence="6 7">
    <name type="scientific">Riccia sorocarpa</name>
    <dbReference type="NCBI Taxonomy" id="122646"/>
    <lineage>
        <taxon>Eukaryota</taxon>
        <taxon>Viridiplantae</taxon>
        <taxon>Streptophyta</taxon>
        <taxon>Embryophyta</taxon>
        <taxon>Marchantiophyta</taxon>
        <taxon>Marchantiopsida</taxon>
        <taxon>Marchantiidae</taxon>
        <taxon>Marchantiales</taxon>
        <taxon>Ricciaceae</taxon>
        <taxon>Riccia</taxon>
    </lineage>
</organism>
<name>A0ABD3GR58_9MARC</name>
<feature type="region of interest" description="Disordered" evidence="4">
    <location>
        <begin position="156"/>
        <end position="187"/>
    </location>
</feature>
<keyword evidence="7" id="KW-1185">Reference proteome</keyword>
<dbReference type="FunFam" id="3.30.70.330:FF:000132">
    <property type="entry name" value="Small nuclear ribonucleoprotein U11/U12 subunit 35"/>
    <property type="match status" value="1"/>
</dbReference>
<comment type="subcellular location">
    <subcellularLocation>
        <location evidence="1">Nucleus</location>
    </subcellularLocation>
</comment>
<sequence length="468" mass="53920">MAQVTNQVFYATTYHPIQAGSIDGTDTAPHDNAVYRALLASSTGLYDPTGDPKAVGDPYCTLFVGRLARHTTEETLNMFMSKFGKVKGIRLVRHIVTGASQGYAFVEFEDEQEMLYAYEMAYNNVVDGSQILVDYNRQQLMPGWIPRRLGGGLGGRKESGQLRFGGRDRPFRAPLRPIPGEQLTKLGIPLPPVGRYVSRFLLPPLPRRPGSSKEDRRRQRGSEMDLRKETPAAELTVGNRRVLEDGSSLSPARRFKEDEAAEDGGRSGSSSRHKRRRHSVQDDRQTVDHYKRGGKDENERSYSDIKRHRSEGGDELESRERFRTHESENFHRHKRYHRPETVFEEYDGQRYQYSEHSTDRYKDQTDHERRSPGVEVASHFGHRDDGRGGIRSLSRESAEYDKKPVDYGRNAKHGHDRRENKWSRSRERAHNDDIRSPFYEEEGRSKSRHGEEERKQKRSRKKDTSNDA</sequence>
<reference evidence="6 7" key="1">
    <citation type="submission" date="2024-09" db="EMBL/GenBank/DDBJ databases">
        <title>Chromosome-scale assembly of Riccia sorocarpa.</title>
        <authorList>
            <person name="Paukszto L."/>
        </authorList>
    </citation>
    <scope>NUCLEOTIDE SEQUENCE [LARGE SCALE GENOMIC DNA]</scope>
    <source>
        <strain evidence="6">LP-2024</strain>
        <tissue evidence="6">Aerial parts of the thallus</tissue>
    </source>
</reference>
<dbReference type="AlphaFoldDB" id="A0ABD3GR58"/>
<dbReference type="Pfam" id="PF00076">
    <property type="entry name" value="RRM_1"/>
    <property type="match status" value="1"/>
</dbReference>
<keyword evidence="3" id="KW-0694">RNA-binding</keyword>
<evidence type="ECO:0000313" key="7">
    <source>
        <dbReference type="Proteomes" id="UP001633002"/>
    </source>
</evidence>
<dbReference type="InterPro" id="IPR035979">
    <property type="entry name" value="RBD_domain_sf"/>
</dbReference>
<evidence type="ECO:0000256" key="1">
    <source>
        <dbReference type="ARBA" id="ARBA00004123"/>
    </source>
</evidence>
<evidence type="ECO:0000256" key="4">
    <source>
        <dbReference type="SAM" id="MobiDB-lite"/>
    </source>
</evidence>
<feature type="domain" description="RRM" evidence="5">
    <location>
        <begin position="60"/>
        <end position="138"/>
    </location>
</feature>
<dbReference type="Gene3D" id="3.30.70.330">
    <property type="match status" value="1"/>
</dbReference>
<dbReference type="SMART" id="SM00360">
    <property type="entry name" value="RRM"/>
    <property type="match status" value="1"/>
</dbReference>
<dbReference type="GO" id="GO:0005634">
    <property type="term" value="C:nucleus"/>
    <property type="evidence" value="ECO:0007669"/>
    <property type="project" value="UniProtKB-SubCell"/>
</dbReference>
<dbReference type="Proteomes" id="UP001633002">
    <property type="component" value="Unassembled WGS sequence"/>
</dbReference>
<evidence type="ECO:0000256" key="2">
    <source>
        <dbReference type="ARBA" id="ARBA00023242"/>
    </source>
</evidence>
<dbReference type="GO" id="GO:0003723">
    <property type="term" value="F:RNA binding"/>
    <property type="evidence" value="ECO:0007669"/>
    <property type="project" value="UniProtKB-UniRule"/>
</dbReference>
<dbReference type="SUPFAM" id="SSF54928">
    <property type="entry name" value="RNA-binding domain, RBD"/>
    <property type="match status" value="1"/>
</dbReference>
<evidence type="ECO:0000256" key="3">
    <source>
        <dbReference type="PROSITE-ProRule" id="PRU00176"/>
    </source>
</evidence>
<feature type="compositionally biased region" description="Basic and acidic residues" evidence="4">
    <location>
        <begin position="156"/>
        <end position="171"/>
    </location>
</feature>
<dbReference type="PANTHER" id="PTHR13952:SF6">
    <property type="entry name" value="U11_U12 SMALL NUCLEAR RIBONUCLEOPROTEIN 35 KDA PROTEIN"/>
    <property type="match status" value="1"/>
</dbReference>
<dbReference type="PANTHER" id="PTHR13952">
    <property type="entry name" value="U1 SMALL NUCLEAR RIBONUCLEOPROTEIN 70 KD"/>
    <property type="match status" value="1"/>
</dbReference>
<keyword evidence="2" id="KW-0539">Nucleus</keyword>
<dbReference type="PROSITE" id="PS50102">
    <property type="entry name" value="RRM"/>
    <property type="match status" value="1"/>
</dbReference>
<accession>A0ABD3GR58</accession>
<feature type="compositionally biased region" description="Basic and acidic residues" evidence="4">
    <location>
        <begin position="211"/>
        <end position="231"/>
    </location>
</feature>
<evidence type="ECO:0000259" key="5">
    <source>
        <dbReference type="PROSITE" id="PS50102"/>
    </source>
</evidence>
<feature type="compositionally biased region" description="Basic and acidic residues" evidence="4">
    <location>
        <begin position="279"/>
        <end position="330"/>
    </location>
</feature>
<evidence type="ECO:0000313" key="6">
    <source>
        <dbReference type="EMBL" id="KAL3680244.1"/>
    </source>
</evidence>
<feature type="compositionally biased region" description="Basic and acidic residues" evidence="4">
    <location>
        <begin position="381"/>
        <end position="406"/>
    </location>
</feature>
<dbReference type="EMBL" id="JBJQOH010000007">
    <property type="protein sequence ID" value="KAL3680244.1"/>
    <property type="molecule type" value="Genomic_DNA"/>
</dbReference>
<feature type="compositionally biased region" description="Basic and acidic residues" evidence="4">
    <location>
        <begin position="441"/>
        <end position="455"/>
    </location>
</feature>
<dbReference type="InterPro" id="IPR012677">
    <property type="entry name" value="Nucleotide-bd_a/b_plait_sf"/>
</dbReference>
<protein>
    <recommendedName>
        <fullName evidence="5">RRM domain-containing protein</fullName>
    </recommendedName>
</protein>